<proteinExistence type="predicted"/>
<name>A0A0S3RE66_PHAAN</name>
<dbReference type="Proteomes" id="UP000291084">
    <property type="component" value="Chromosome 2"/>
</dbReference>
<sequence>MPHLVVLFHFPAKSSYYHFHNSSSTLHYMEENQHCTCYFPFQFFDITTSASLSFPLAFLQFFSWWLKKQSLGDDGSNSSHVCIRSKHCLLEGINIYEYLSFFFPFLII</sequence>
<evidence type="ECO:0000313" key="2">
    <source>
        <dbReference type="Proteomes" id="UP000291084"/>
    </source>
</evidence>
<gene>
    <name evidence="1" type="primary">Vigan.02G175900</name>
    <name evidence="1" type="ORF">VIGAN_02175900</name>
</gene>
<reference evidence="1 2" key="1">
    <citation type="journal article" date="2015" name="Sci. Rep.">
        <title>The power of single molecule real-time sequencing technology in the de novo assembly of a eukaryotic genome.</title>
        <authorList>
            <person name="Sakai H."/>
            <person name="Naito K."/>
            <person name="Ogiso-Tanaka E."/>
            <person name="Takahashi Y."/>
            <person name="Iseki K."/>
            <person name="Muto C."/>
            <person name="Satou K."/>
            <person name="Teruya K."/>
            <person name="Shiroma A."/>
            <person name="Shimoji M."/>
            <person name="Hirano T."/>
            <person name="Itoh T."/>
            <person name="Kaga A."/>
            <person name="Tomooka N."/>
        </authorList>
    </citation>
    <scope>NUCLEOTIDE SEQUENCE [LARGE SCALE GENOMIC DNA]</scope>
    <source>
        <strain evidence="2">cv. Shumari</strain>
    </source>
</reference>
<evidence type="ECO:0000313" key="1">
    <source>
        <dbReference type="EMBL" id="BAT78981.1"/>
    </source>
</evidence>
<dbReference type="AlphaFoldDB" id="A0A0S3RE66"/>
<keyword evidence="2" id="KW-1185">Reference proteome</keyword>
<dbReference type="EMBL" id="AP015035">
    <property type="protein sequence ID" value="BAT78981.1"/>
    <property type="molecule type" value="Genomic_DNA"/>
</dbReference>
<accession>A0A0S3RE66</accession>
<organism evidence="1 2">
    <name type="scientific">Vigna angularis var. angularis</name>
    <dbReference type="NCBI Taxonomy" id="157739"/>
    <lineage>
        <taxon>Eukaryota</taxon>
        <taxon>Viridiplantae</taxon>
        <taxon>Streptophyta</taxon>
        <taxon>Embryophyta</taxon>
        <taxon>Tracheophyta</taxon>
        <taxon>Spermatophyta</taxon>
        <taxon>Magnoliopsida</taxon>
        <taxon>eudicotyledons</taxon>
        <taxon>Gunneridae</taxon>
        <taxon>Pentapetalae</taxon>
        <taxon>rosids</taxon>
        <taxon>fabids</taxon>
        <taxon>Fabales</taxon>
        <taxon>Fabaceae</taxon>
        <taxon>Papilionoideae</taxon>
        <taxon>50 kb inversion clade</taxon>
        <taxon>NPAAA clade</taxon>
        <taxon>indigoferoid/millettioid clade</taxon>
        <taxon>Phaseoleae</taxon>
        <taxon>Vigna</taxon>
    </lineage>
</organism>
<protein>
    <submittedName>
        <fullName evidence="1">Uncharacterized protein</fullName>
    </submittedName>
</protein>